<evidence type="ECO:0000256" key="9">
    <source>
        <dbReference type="ARBA" id="ARBA00022692"/>
    </source>
</evidence>
<dbReference type="PANTHER" id="PTHR23350">
    <property type="entry name" value="PEROXISOME ASSEMBLY PROTEIN 10"/>
    <property type="match status" value="1"/>
</dbReference>
<dbReference type="GO" id="GO:0061630">
    <property type="term" value="F:ubiquitin protein ligase activity"/>
    <property type="evidence" value="ECO:0007669"/>
    <property type="project" value="UniProtKB-EC"/>
</dbReference>
<evidence type="ECO:0000256" key="8">
    <source>
        <dbReference type="ARBA" id="ARBA00022679"/>
    </source>
</evidence>
<evidence type="ECO:0000256" key="17">
    <source>
        <dbReference type="ARBA" id="ARBA00023140"/>
    </source>
</evidence>
<keyword evidence="15" id="KW-1133">Transmembrane helix</keyword>
<feature type="domain" description="RING-type" evidence="19">
    <location>
        <begin position="24"/>
        <end position="62"/>
    </location>
</feature>
<comment type="similarity">
    <text evidence="4">Belongs to the pex2/pex10/pex12 family.</text>
</comment>
<dbReference type="PROSITE" id="PS00518">
    <property type="entry name" value="ZF_RING_1"/>
    <property type="match status" value="1"/>
</dbReference>
<evidence type="ECO:0000256" key="4">
    <source>
        <dbReference type="ARBA" id="ARBA00008704"/>
    </source>
</evidence>
<dbReference type="SMART" id="SM00184">
    <property type="entry name" value="RING"/>
    <property type="match status" value="1"/>
</dbReference>
<comment type="catalytic activity">
    <reaction evidence="1">
        <text>S-ubiquitinyl-[E2 ubiquitin-conjugating enzyme]-L-cysteine + [acceptor protein]-L-lysine = [E2 ubiquitin-conjugating enzyme]-L-cysteine + N(6)-ubiquitinyl-[acceptor protein]-L-lysine.</text>
        <dbReference type="EC" id="2.3.2.27"/>
    </reaction>
</comment>
<evidence type="ECO:0000256" key="3">
    <source>
        <dbReference type="ARBA" id="ARBA00004906"/>
    </source>
</evidence>
<evidence type="ECO:0000256" key="12">
    <source>
        <dbReference type="ARBA" id="ARBA00022786"/>
    </source>
</evidence>
<proteinExistence type="inferred from homology"/>
<dbReference type="Gene3D" id="3.30.40.10">
    <property type="entry name" value="Zinc/RING finger domain, C3HC4 (zinc finger)"/>
    <property type="match status" value="1"/>
</dbReference>
<evidence type="ECO:0000256" key="16">
    <source>
        <dbReference type="ARBA" id="ARBA00023136"/>
    </source>
</evidence>
<dbReference type="Proteomes" id="UP000789390">
    <property type="component" value="Unassembled WGS sequence"/>
</dbReference>
<evidence type="ECO:0000256" key="10">
    <source>
        <dbReference type="ARBA" id="ARBA00022723"/>
    </source>
</evidence>
<keyword evidence="13" id="KW-0862">Zinc</keyword>
<dbReference type="EMBL" id="CAKKLH010000319">
    <property type="protein sequence ID" value="CAH0111938.1"/>
    <property type="molecule type" value="Genomic_DNA"/>
</dbReference>
<evidence type="ECO:0000256" key="11">
    <source>
        <dbReference type="ARBA" id="ARBA00022771"/>
    </source>
</evidence>
<dbReference type="InterPro" id="IPR013083">
    <property type="entry name" value="Znf_RING/FYVE/PHD"/>
</dbReference>
<dbReference type="Pfam" id="PF13639">
    <property type="entry name" value="zf-RING_2"/>
    <property type="match status" value="1"/>
</dbReference>
<comment type="pathway">
    <text evidence="3">Protein modification; protein ubiquitination.</text>
</comment>
<dbReference type="GO" id="GO:0005778">
    <property type="term" value="C:peroxisomal membrane"/>
    <property type="evidence" value="ECO:0007669"/>
    <property type="project" value="UniProtKB-SubCell"/>
</dbReference>
<keyword evidence="16" id="KW-0472">Membrane</keyword>
<reference evidence="20" key="1">
    <citation type="submission" date="2021-11" db="EMBL/GenBank/DDBJ databases">
        <authorList>
            <person name="Schell T."/>
        </authorList>
    </citation>
    <scope>NUCLEOTIDE SEQUENCE</scope>
    <source>
        <strain evidence="20">M5</strain>
    </source>
</reference>
<dbReference type="AlphaFoldDB" id="A0A8J2RZM8"/>
<evidence type="ECO:0000313" key="21">
    <source>
        <dbReference type="Proteomes" id="UP000789390"/>
    </source>
</evidence>
<dbReference type="GO" id="GO:0008270">
    <property type="term" value="F:zinc ion binding"/>
    <property type="evidence" value="ECO:0007669"/>
    <property type="project" value="UniProtKB-KW"/>
</dbReference>
<evidence type="ECO:0000256" key="7">
    <source>
        <dbReference type="ARBA" id="ARBA00022593"/>
    </source>
</evidence>
<dbReference type="InterPro" id="IPR017907">
    <property type="entry name" value="Znf_RING_CS"/>
</dbReference>
<comment type="subcellular location">
    <subcellularLocation>
        <location evidence="2">Peroxisome membrane</location>
        <topology evidence="2">Multi-pass membrane protein</topology>
    </subcellularLocation>
</comment>
<evidence type="ECO:0000259" key="19">
    <source>
        <dbReference type="PROSITE" id="PS50089"/>
    </source>
</evidence>
<keyword evidence="6" id="KW-0813">Transport</keyword>
<sequence>MSTNEESCSLSSPSDVGKYDDGICAICLGPHINKSNPDCGHVFCFRCLVDWCQIKLECPTCKQPFQNFRHSIENRPTCDQIYTPDPPPAPADQQQPTAEMLNMSFIDEGGIFERWMIQASDRPVRLNVRLWSNPTYRLRFFANLNREFNFVGSENVIDIIRRDRD</sequence>
<dbReference type="PANTHER" id="PTHR23350:SF0">
    <property type="entry name" value="PEROXISOME BIOGENESIS FACTOR 10"/>
    <property type="match status" value="1"/>
</dbReference>
<evidence type="ECO:0000256" key="18">
    <source>
        <dbReference type="PROSITE-ProRule" id="PRU00175"/>
    </source>
</evidence>
<comment type="caution">
    <text evidence="20">The sequence shown here is derived from an EMBL/GenBank/DDBJ whole genome shotgun (WGS) entry which is preliminary data.</text>
</comment>
<dbReference type="SUPFAM" id="SSF57850">
    <property type="entry name" value="RING/U-box"/>
    <property type="match status" value="1"/>
</dbReference>
<dbReference type="InterPro" id="IPR025654">
    <property type="entry name" value="PEX2/10"/>
</dbReference>
<dbReference type="GO" id="GO:0016558">
    <property type="term" value="P:protein import into peroxisome matrix"/>
    <property type="evidence" value="ECO:0007669"/>
    <property type="project" value="InterPro"/>
</dbReference>
<protein>
    <recommendedName>
        <fullName evidence="5">RING-type E3 ubiquitin transferase</fullName>
        <ecNumber evidence="5">2.3.2.27</ecNumber>
    </recommendedName>
</protein>
<evidence type="ECO:0000256" key="6">
    <source>
        <dbReference type="ARBA" id="ARBA00022448"/>
    </source>
</evidence>
<dbReference type="OrthoDB" id="6350400at2759"/>
<keyword evidence="10" id="KW-0479">Metal-binding</keyword>
<accession>A0A8J2RZM8</accession>
<name>A0A8J2RZM8_9CRUS</name>
<organism evidence="20 21">
    <name type="scientific">Daphnia galeata</name>
    <dbReference type="NCBI Taxonomy" id="27404"/>
    <lineage>
        <taxon>Eukaryota</taxon>
        <taxon>Metazoa</taxon>
        <taxon>Ecdysozoa</taxon>
        <taxon>Arthropoda</taxon>
        <taxon>Crustacea</taxon>
        <taxon>Branchiopoda</taxon>
        <taxon>Diplostraca</taxon>
        <taxon>Cladocera</taxon>
        <taxon>Anomopoda</taxon>
        <taxon>Daphniidae</taxon>
        <taxon>Daphnia</taxon>
    </lineage>
</organism>
<keyword evidence="21" id="KW-1185">Reference proteome</keyword>
<evidence type="ECO:0000256" key="15">
    <source>
        <dbReference type="ARBA" id="ARBA00022989"/>
    </source>
</evidence>
<evidence type="ECO:0000256" key="13">
    <source>
        <dbReference type="ARBA" id="ARBA00022833"/>
    </source>
</evidence>
<keyword evidence="7" id="KW-0962">Peroxisome biogenesis</keyword>
<evidence type="ECO:0000256" key="1">
    <source>
        <dbReference type="ARBA" id="ARBA00000900"/>
    </source>
</evidence>
<dbReference type="InterPro" id="IPR001841">
    <property type="entry name" value="Znf_RING"/>
</dbReference>
<gene>
    <name evidence="20" type="ORF">DGAL_LOCUS15595</name>
</gene>
<keyword evidence="14" id="KW-0653">Protein transport</keyword>
<evidence type="ECO:0000256" key="14">
    <source>
        <dbReference type="ARBA" id="ARBA00022927"/>
    </source>
</evidence>
<keyword evidence="17" id="KW-0576">Peroxisome</keyword>
<dbReference type="EC" id="2.3.2.27" evidence="5"/>
<keyword evidence="12" id="KW-0833">Ubl conjugation pathway</keyword>
<keyword evidence="11 18" id="KW-0863">Zinc-finger</keyword>
<keyword evidence="8" id="KW-0808">Transferase</keyword>
<evidence type="ECO:0000256" key="5">
    <source>
        <dbReference type="ARBA" id="ARBA00012483"/>
    </source>
</evidence>
<dbReference type="PROSITE" id="PS50089">
    <property type="entry name" value="ZF_RING_2"/>
    <property type="match status" value="1"/>
</dbReference>
<evidence type="ECO:0000313" key="20">
    <source>
        <dbReference type="EMBL" id="CAH0111938.1"/>
    </source>
</evidence>
<evidence type="ECO:0000256" key="2">
    <source>
        <dbReference type="ARBA" id="ARBA00004585"/>
    </source>
</evidence>
<keyword evidence="9" id="KW-0812">Transmembrane</keyword>